<evidence type="ECO:0000313" key="1">
    <source>
        <dbReference type="EMBL" id="MXR68953.1"/>
    </source>
</evidence>
<comment type="caution">
    <text evidence="1">The sequence shown here is derived from an EMBL/GenBank/DDBJ whole genome shotgun (WGS) entry which is preliminary data.</text>
</comment>
<dbReference type="AlphaFoldDB" id="A0A6L7HXU5"/>
<gene>
    <name evidence="1" type="ORF">GNT65_09765</name>
</gene>
<dbReference type="EMBL" id="WRPA01000007">
    <property type="protein sequence ID" value="MXR68953.1"/>
    <property type="molecule type" value="Genomic_DNA"/>
</dbReference>
<accession>A0A6L7HXU5</accession>
<evidence type="ECO:0000313" key="2">
    <source>
        <dbReference type="Proteomes" id="UP000474778"/>
    </source>
</evidence>
<proteinExistence type="predicted"/>
<dbReference type="Proteomes" id="UP000474778">
    <property type="component" value="Unassembled WGS sequence"/>
</dbReference>
<reference evidence="1 2" key="1">
    <citation type="submission" date="2019-12" db="EMBL/GenBank/DDBJ databases">
        <title>Shewanella insulae sp. nov., isolated from a tidal flat.</title>
        <authorList>
            <person name="Yoon J.-H."/>
        </authorList>
    </citation>
    <scope>NUCLEOTIDE SEQUENCE [LARGE SCALE GENOMIC DNA]</scope>
    <source>
        <strain evidence="1 2">JBTF-M18</strain>
    </source>
</reference>
<name>A0A6L7HXU5_9GAMM</name>
<sequence length="71" mass="8751">MDSILTLEELMDKPLCWEEKLRRYHQCLREFELLGYQDLFIEQIRQEARQLEQKLARRAKVNHRQAPERLP</sequence>
<protein>
    <submittedName>
        <fullName evidence="1">Uncharacterized protein</fullName>
    </submittedName>
</protein>
<keyword evidence="2" id="KW-1185">Reference proteome</keyword>
<organism evidence="1 2">
    <name type="scientific">Shewanella insulae</name>
    <dbReference type="NCBI Taxonomy" id="2681496"/>
    <lineage>
        <taxon>Bacteria</taxon>
        <taxon>Pseudomonadati</taxon>
        <taxon>Pseudomonadota</taxon>
        <taxon>Gammaproteobacteria</taxon>
        <taxon>Alteromonadales</taxon>
        <taxon>Shewanellaceae</taxon>
        <taxon>Shewanella</taxon>
    </lineage>
</organism>
<dbReference type="RefSeq" id="WP_160795684.1">
    <property type="nucleotide sequence ID" value="NZ_JAKEVE010000011.1"/>
</dbReference>